<dbReference type="Gene3D" id="3.30.450.20">
    <property type="entry name" value="PAS domain"/>
    <property type="match status" value="2"/>
</dbReference>
<evidence type="ECO:0000256" key="3">
    <source>
        <dbReference type="ARBA" id="ARBA00029447"/>
    </source>
</evidence>
<dbReference type="InterPro" id="IPR013655">
    <property type="entry name" value="PAS_fold_3"/>
</dbReference>
<dbReference type="InterPro" id="IPR004090">
    <property type="entry name" value="Chemotax_Me-accpt_rcpt"/>
</dbReference>
<dbReference type="Pfam" id="PF13426">
    <property type="entry name" value="PAS_9"/>
    <property type="match status" value="1"/>
</dbReference>
<comment type="similarity">
    <text evidence="3">Belongs to the methyl-accepting chemotaxis (MCP) protein family.</text>
</comment>
<evidence type="ECO:0000313" key="10">
    <source>
        <dbReference type="Proteomes" id="UP000186143"/>
    </source>
</evidence>
<feature type="domain" description="HAMP" evidence="8">
    <location>
        <begin position="254"/>
        <end position="297"/>
    </location>
</feature>
<dbReference type="STRING" id="1672749.BJF92_07915"/>
<dbReference type="InterPro" id="IPR051310">
    <property type="entry name" value="MCP_chemotaxis"/>
</dbReference>
<dbReference type="PROSITE" id="PS50885">
    <property type="entry name" value="HAMP"/>
    <property type="match status" value="1"/>
</dbReference>
<name>A0A1Q9AJW8_9HYPH</name>
<dbReference type="SUPFAM" id="SSF58104">
    <property type="entry name" value="Methyl-accepting chemotaxis protein (MCP) signaling domain"/>
    <property type="match status" value="1"/>
</dbReference>
<dbReference type="Proteomes" id="UP000186143">
    <property type="component" value="Unassembled WGS sequence"/>
</dbReference>
<dbReference type="GO" id="GO:0007165">
    <property type="term" value="P:signal transduction"/>
    <property type="evidence" value="ECO:0007669"/>
    <property type="project" value="UniProtKB-KW"/>
</dbReference>
<comment type="caution">
    <text evidence="9">The sequence shown here is derived from an EMBL/GenBank/DDBJ whole genome shotgun (WGS) entry which is preliminary data.</text>
</comment>
<reference evidence="9 10" key="1">
    <citation type="submission" date="2016-09" db="EMBL/GenBank/DDBJ databases">
        <title>Rhizobium sp. nov., a novel species isolated from the rice rhizosphere.</title>
        <authorList>
            <person name="Zhao J."/>
            <person name="Zhang X."/>
        </authorList>
    </citation>
    <scope>NUCLEOTIDE SEQUENCE [LARGE SCALE GENOMIC DNA]</scope>
    <source>
        <strain evidence="9 10">MH17</strain>
    </source>
</reference>
<protein>
    <submittedName>
        <fullName evidence="9">Chemotaxis protein</fullName>
    </submittedName>
</protein>
<evidence type="ECO:0000256" key="5">
    <source>
        <dbReference type="SAM" id="Coils"/>
    </source>
</evidence>
<dbReference type="InterPro" id="IPR000014">
    <property type="entry name" value="PAS"/>
</dbReference>
<keyword evidence="5" id="KW-0175">Coiled coil</keyword>
<sequence>MFEKFLEQRVALKHYRAIAHSHALIWFTPDGVVQGANKKFCDAVGYELSEFVGKHHRIFVEEALRSSDAYVTFWKDLAAGKPQRGQFRRISKSGEDIWIEASYDPIIEHGKVTGVLKIATDITATKIASLHNENLLRALERSVAVIEFSPEGVVVEANQAFCQAMGYQRAEILDKHHRIFCDATYTASKRYEEFWQRLRAGEFFSDTFKRVGKNGREVWIQATYNPVYSSRGQVYRVVKFATDVTERMKSVGILSTAIGRLANGDLTAQVHVEMDKSMESTRQDFNAAVAKLETVISEITGLSNGIVLTSSELLENAGGIAKRTEQQAAALEQTSAALEEITQTVNDASQRASEAGTMVRETREAAEQSGQVVTSAVAAMGEIENSAKEISSIINVIDEIAFQTNLLALNAGVEAARAGEAGKGFAVVAQEVRELAQRSAKAAKEIKQLITTSSGQVASGVDLVGKTGKALESIVLRVQTIDRNVLAIVEASKEQSIGIKEINQAVTLLDQGTQQNAASVEEQNAASHELAERAKALAVLVEQFRTQPAGSQHPGHRGEVVAFSSRQVTKRVAGGSGHGWTEP</sequence>
<dbReference type="EMBL" id="MKIO01000027">
    <property type="protein sequence ID" value="OLP55594.1"/>
    <property type="molecule type" value="Genomic_DNA"/>
</dbReference>
<feature type="coiled-coil region" evidence="5">
    <location>
        <begin position="314"/>
        <end position="351"/>
    </location>
</feature>
<dbReference type="NCBIfam" id="TIGR00229">
    <property type="entry name" value="sensory_box"/>
    <property type="match status" value="2"/>
</dbReference>
<dbReference type="Pfam" id="PF00015">
    <property type="entry name" value="MCPsignal"/>
    <property type="match status" value="1"/>
</dbReference>
<dbReference type="InterPro" id="IPR003660">
    <property type="entry name" value="HAMP_dom"/>
</dbReference>
<dbReference type="SUPFAM" id="SSF55785">
    <property type="entry name" value="PYP-like sensor domain (PAS domain)"/>
    <property type="match status" value="2"/>
</dbReference>
<evidence type="ECO:0000259" key="8">
    <source>
        <dbReference type="PROSITE" id="PS50885"/>
    </source>
</evidence>
<dbReference type="Pfam" id="PF08447">
    <property type="entry name" value="PAS_3"/>
    <property type="match status" value="1"/>
</dbReference>
<accession>A0A1Q9AJW8</accession>
<evidence type="ECO:0000256" key="1">
    <source>
        <dbReference type="ARBA" id="ARBA00004370"/>
    </source>
</evidence>
<dbReference type="Gene3D" id="1.10.287.950">
    <property type="entry name" value="Methyl-accepting chemotaxis protein"/>
    <property type="match status" value="1"/>
</dbReference>
<dbReference type="FunFam" id="1.10.287.950:FF:000001">
    <property type="entry name" value="Methyl-accepting chemotaxis sensory transducer"/>
    <property type="match status" value="1"/>
</dbReference>
<dbReference type="GO" id="GO:0006935">
    <property type="term" value="P:chemotaxis"/>
    <property type="evidence" value="ECO:0007669"/>
    <property type="project" value="UniProtKB-KW"/>
</dbReference>
<comment type="subcellular location">
    <subcellularLocation>
        <location evidence="1">Membrane</location>
    </subcellularLocation>
</comment>
<organism evidence="9 10">
    <name type="scientific">Xaviernesmea rhizosphaerae</name>
    <dbReference type="NCBI Taxonomy" id="1672749"/>
    <lineage>
        <taxon>Bacteria</taxon>
        <taxon>Pseudomonadati</taxon>
        <taxon>Pseudomonadota</taxon>
        <taxon>Alphaproteobacteria</taxon>
        <taxon>Hyphomicrobiales</taxon>
        <taxon>Rhizobiaceae</taxon>
        <taxon>Rhizobium/Agrobacterium group</taxon>
        <taxon>Xaviernesmea</taxon>
    </lineage>
</organism>
<feature type="domain" description="PAC" evidence="7">
    <location>
        <begin position="204"/>
        <end position="256"/>
    </location>
</feature>
<dbReference type="PANTHER" id="PTHR43531">
    <property type="entry name" value="PROTEIN ICFG"/>
    <property type="match status" value="1"/>
</dbReference>
<dbReference type="PANTHER" id="PTHR43531:SF11">
    <property type="entry name" value="METHYL-ACCEPTING CHEMOTAXIS PROTEIN 3"/>
    <property type="match status" value="1"/>
</dbReference>
<dbReference type="InterPro" id="IPR004089">
    <property type="entry name" value="MCPsignal_dom"/>
</dbReference>
<evidence type="ECO:0000256" key="2">
    <source>
        <dbReference type="ARBA" id="ARBA00022500"/>
    </source>
</evidence>
<dbReference type="SMART" id="SM00283">
    <property type="entry name" value="MA"/>
    <property type="match status" value="1"/>
</dbReference>
<dbReference type="GO" id="GO:0004888">
    <property type="term" value="F:transmembrane signaling receptor activity"/>
    <property type="evidence" value="ECO:0007669"/>
    <property type="project" value="InterPro"/>
</dbReference>
<dbReference type="CDD" id="cd00130">
    <property type="entry name" value="PAS"/>
    <property type="match status" value="2"/>
</dbReference>
<dbReference type="AlphaFoldDB" id="A0A1Q9AJW8"/>
<dbReference type="PROSITE" id="PS50113">
    <property type="entry name" value="PAC"/>
    <property type="match status" value="1"/>
</dbReference>
<evidence type="ECO:0000259" key="7">
    <source>
        <dbReference type="PROSITE" id="PS50113"/>
    </source>
</evidence>
<dbReference type="SMART" id="SM00091">
    <property type="entry name" value="PAS"/>
    <property type="match status" value="2"/>
</dbReference>
<dbReference type="RefSeq" id="WP_075634594.1">
    <property type="nucleotide sequence ID" value="NZ_MKIO01000027.1"/>
</dbReference>
<dbReference type="PRINTS" id="PR00260">
    <property type="entry name" value="CHEMTRNSDUCR"/>
</dbReference>
<dbReference type="InterPro" id="IPR035965">
    <property type="entry name" value="PAS-like_dom_sf"/>
</dbReference>
<proteinExistence type="inferred from homology"/>
<dbReference type="InterPro" id="IPR001610">
    <property type="entry name" value="PAC"/>
</dbReference>
<keyword evidence="2" id="KW-0145">Chemotaxis</keyword>
<keyword evidence="4" id="KW-0807">Transducer</keyword>
<dbReference type="InterPro" id="IPR000700">
    <property type="entry name" value="PAS-assoc_C"/>
</dbReference>
<gene>
    <name evidence="9" type="ORF">BJF92_07915</name>
</gene>
<evidence type="ECO:0000259" key="6">
    <source>
        <dbReference type="PROSITE" id="PS50111"/>
    </source>
</evidence>
<dbReference type="GO" id="GO:0016020">
    <property type="term" value="C:membrane"/>
    <property type="evidence" value="ECO:0007669"/>
    <property type="project" value="UniProtKB-SubCell"/>
</dbReference>
<evidence type="ECO:0000313" key="9">
    <source>
        <dbReference type="EMBL" id="OLP55594.1"/>
    </source>
</evidence>
<evidence type="ECO:0000256" key="4">
    <source>
        <dbReference type="PROSITE-ProRule" id="PRU00284"/>
    </source>
</evidence>
<dbReference type="PROSITE" id="PS50111">
    <property type="entry name" value="CHEMOTAXIS_TRANSDUC_2"/>
    <property type="match status" value="1"/>
</dbReference>
<dbReference type="SMART" id="SM00086">
    <property type="entry name" value="PAC"/>
    <property type="match status" value="2"/>
</dbReference>
<dbReference type="CDD" id="cd11386">
    <property type="entry name" value="MCP_signal"/>
    <property type="match status" value="1"/>
</dbReference>
<feature type="domain" description="Methyl-accepting transducer" evidence="6">
    <location>
        <begin position="302"/>
        <end position="531"/>
    </location>
</feature>